<reference evidence="1" key="1">
    <citation type="journal article" date="2021" name="PeerJ">
        <title>Extensive microbial diversity within the chicken gut microbiome revealed by metagenomics and culture.</title>
        <authorList>
            <person name="Gilroy R."/>
            <person name="Ravi A."/>
            <person name="Getino M."/>
            <person name="Pursley I."/>
            <person name="Horton D.L."/>
            <person name="Alikhan N.F."/>
            <person name="Baker D."/>
            <person name="Gharbi K."/>
            <person name="Hall N."/>
            <person name="Watson M."/>
            <person name="Adriaenssens E.M."/>
            <person name="Foster-Nyarko E."/>
            <person name="Jarju S."/>
            <person name="Secka A."/>
            <person name="Antonio M."/>
            <person name="Oren A."/>
            <person name="Chaudhuri R.R."/>
            <person name="La Ragione R."/>
            <person name="Hildebrand F."/>
            <person name="Pallen M.J."/>
        </authorList>
    </citation>
    <scope>NUCLEOTIDE SEQUENCE</scope>
    <source>
        <strain evidence="1">CHK32-1732</strain>
    </source>
</reference>
<protein>
    <submittedName>
        <fullName evidence="1">Uncharacterized protein</fullName>
    </submittedName>
</protein>
<accession>A0A9D1ULM3</accession>
<name>A0A9D1ULM3_9CORY</name>
<evidence type="ECO:0000313" key="1">
    <source>
        <dbReference type="EMBL" id="HIW91888.1"/>
    </source>
</evidence>
<organism evidence="1 2">
    <name type="scientific">Candidatus Corynebacterium avicola</name>
    <dbReference type="NCBI Taxonomy" id="2838527"/>
    <lineage>
        <taxon>Bacteria</taxon>
        <taxon>Bacillati</taxon>
        <taxon>Actinomycetota</taxon>
        <taxon>Actinomycetes</taxon>
        <taxon>Mycobacteriales</taxon>
        <taxon>Corynebacteriaceae</taxon>
        <taxon>Corynebacterium</taxon>
    </lineage>
</organism>
<sequence>MAMRKLWSWMKDGLGLKFASIGVTASVGAVAQEETKWSCCPVDVSVPVVATPAPATGTVTAATAIPVLSVAAMTATLPRRTSEARFEVGRLFRAVMMFVRSAGAAPLLREPQTSFSKLYIRV</sequence>
<dbReference type="AlphaFoldDB" id="A0A9D1ULM3"/>
<evidence type="ECO:0000313" key="2">
    <source>
        <dbReference type="Proteomes" id="UP000824190"/>
    </source>
</evidence>
<dbReference type="EMBL" id="DXGC01000077">
    <property type="protein sequence ID" value="HIW91888.1"/>
    <property type="molecule type" value="Genomic_DNA"/>
</dbReference>
<comment type="caution">
    <text evidence="1">The sequence shown here is derived from an EMBL/GenBank/DDBJ whole genome shotgun (WGS) entry which is preliminary data.</text>
</comment>
<gene>
    <name evidence="1" type="ORF">H9870_09540</name>
</gene>
<proteinExistence type="predicted"/>
<reference evidence="1" key="2">
    <citation type="submission" date="2021-04" db="EMBL/GenBank/DDBJ databases">
        <authorList>
            <person name="Gilroy R."/>
        </authorList>
    </citation>
    <scope>NUCLEOTIDE SEQUENCE</scope>
    <source>
        <strain evidence="1">CHK32-1732</strain>
    </source>
</reference>
<dbReference type="Proteomes" id="UP000824190">
    <property type="component" value="Unassembled WGS sequence"/>
</dbReference>